<dbReference type="EMBL" id="SGPJ01000077">
    <property type="protein sequence ID" value="THG99516.1"/>
    <property type="molecule type" value="Genomic_DNA"/>
</dbReference>
<dbReference type="Proteomes" id="UP000309038">
    <property type="component" value="Unassembled WGS sequence"/>
</dbReference>
<keyword evidence="2" id="KW-1185">Reference proteome</keyword>
<reference evidence="1 2" key="1">
    <citation type="submission" date="2019-02" db="EMBL/GenBank/DDBJ databases">
        <title>Genome sequencing of the rare red list fungi Phlebia centrifuga.</title>
        <authorList>
            <person name="Buettner E."/>
            <person name="Kellner H."/>
        </authorList>
    </citation>
    <scope>NUCLEOTIDE SEQUENCE [LARGE SCALE GENOMIC DNA]</scope>
    <source>
        <strain evidence="1 2">DSM 108282</strain>
    </source>
</reference>
<accession>A0A4S4KMZ8</accession>
<gene>
    <name evidence="1" type="ORF">EW026_g2842</name>
</gene>
<organism evidence="1 2">
    <name type="scientific">Hermanssonia centrifuga</name>
    <dbReference type="NCBI Taxonomy" id="98765"/>
    <lineage>
        <taxon>Eukaryota</taxon>
        <taxon>Fungi</taxon>
        <taxon>Dikarya</taxon>
        <taxon>Basidiomycota</taxon>
        <taxon>Agaricomycotina</taxon>
        <taxon>Agaricomycetes</taxon>
        <taxon>Polyporales</taxon>
        <taxon>Meruliaceae</taxon>
        <taxon>Hermanssonia</taxon>
    </lineage>
</organism>
<comment type="caution">
    <text evidence="1">The sequence shown here is derived from an EMBL/GenBank/DDBJ whole genome shotgun (WGS) entry which is preliminary data.</text>
</comment>
<name>A0A4S4KMZ8_9APHY</name>
<protein>
    <submittedName>
        <fullName evidence="1">Uncharacterized protein</fullName>
    </submittedName>
</protein>
<dbReference type="AlphaFoldDB" id="A0A4S4KMZ8"/>
<evidence type="ECO:0000313" key="1">
    <source>
        <dbReference type="EMBL" id="THG99516.1"/>
    </source>
</evidence>
<sequence length="81" mass="8923">MVNFAPYPTPAYNAEHSDYGGAKRHFAEDLGTAGDTGVDFEDDDFEASGSKLTYPGETITSSHAFMRYEIYAYLDAEAFAH</sequence>
<proteinExistence type="predicted"/>
<evidence type="ECO:0000313" key="2">
    <source>
        <dbReference type="Proteomes" id="UP000309038"/>
    </source>
</evidence>